<evidence type="ECO:0000313" key="4">
    <source>
        <dbReference type="Proteomes" id="UP000010296"/>
    </source>
</evidence>
<dbReference type="PANTHER" id="PTHR43798">
    <property type="entry name" value="MONOACYLGLYCEROL LIPASE"/>
    <property type="match status" value="1"/>
</dbReference>
<dbReference type="STRING" id="888064.HMPREF9088_1014"/>
<dbReference type="AlphaFoldDB" id="E6LF74"/>
<organism evidence="3 4">
    <name type="scientific">Enterococcus italicus (strain DSM 15952 / CCUG 50447 / LMG 22039 / TP 1.5)</name>
    <dbReference type="NCBI Taxonomy" id="888064"/>
    <lineage>
        <taxon>Bacteria</taxon>
        <taxon>Bacillati</taxon>
        <taxon>Bacillota</taxon>
        <taxon>Bacilli</taxon>
        <taxon>Lactobacillales</taxon>
        <taxon>Enterococcaceae</taxon>
        <taxon>Enterococcus</taxon>
    </lineage>
</organism>
<dbReference type="eggNOG" id="COG0596">
    <property type="taxonomic scope" value="Bacteria"/>
</dbReference>
<dbReference type="Proteomes" id="UP000010296">
    <property type="component" value="Unassembled WGS sequence"/>
</dbReference>
<comment type="caution">
    <text evidence="3">The sequence shown here is derived from an EMBL/GenBank/DDBJ whole genome shotgun (WGS) entry which is preliminary data.</text>
</comment>
<dbReference type="PATRIC" id="fig|888064.11.peg.257"/>
<reference evidence="3 4" key="1">
    <citation type="submission" date="2010-12" db="EMBL/GenBank/DDBJ databases">
        <authorList>
            <person name="Muzny D."/>
            <person name="Qin X."/>
            <person name="Deng J."/>
            <person name="Jiang H."/>
            <person name="Liu Y."/>
            <person name="Qu J."/>
            <person name="Song X.-Z."/>
            <person name="Zhang L."/>
            <person name="Thornton R."/>
            <person name="Coyle M."/>
            <person name="Francisco L."/>
            <person name="Jackson L."/>
            <person name="Javaid M."/>
            <person name="Korchina V."/>
            <person name="Kovar C."/>
            <person name="Mata R."/>
            <person name="Mathew T."/>
            <person name="Ngo R."/>
            <person name="Nguyen L."/>
            <person name="Nguyen N."/>
            <person name="Okwuonu G."/>
            <person name="Ongeri F."/>
            <person name="Pham C."/>
            <person name="Simmons D."/>
            <person name="Wilczek-Boney K."/>
            <person name="Hale W."/>
            <person name="Jakkamsetti A."/>
            <person name="Pham P."/>
            <person name="Ruth R."/>
            <person name="San Lucas F."/>
            <person name="Warren J."/>
            <person name="Zhang J."/>
            <person name="Zhao Z."/>
            <person name="Zhou C."/>
            <person name="Zhu D."/>
            <person name="Lee S."/>
            <person name="Bess C."/>
            <person name="Blankenburg K."/>
            <person name="Forbes L."/>
            <person name="Fu Q."/>
            <person name="Gubbala S."/>
            <person name="Hirani K."/>
            <person name="Jayaseelan J.C."/>
            <person name="Lara F."/>
            <person name="Munidasa M."/>
            <person name="Palculict T."/>
            <person name="Patil S."/>
            <person name="Pu L.-L."/>
            <person name="Saada N."/>
            <person name="Tang L."/>
            <person name="Weissenberger G."/>
            <person name="Zhu Y."/>
            <person name="Hemphill L."/>
            <person name="Shang Y."/>
            <person name="Youmans B."/>
            <person name="Ayvaz T."/>
            <person name="Ross M."/>
            <person name="Santibanez J."/>
            <person name="Aqrawi P."/>
            <person name="Gross S."/>
            <person name="Joshi V."/>
            <person name="Fowler G."/>
            <person name="Nazareth L."/>
            <person name="Reid J."/>
            <person name="Worley K."/>
            <person name="Petrosino J."/>
            <person name="Highlander S."/>
            <person name="Gibbs R."/>
        </authorList>
    </citation>
    <scope>NUCLEOTIDE SEQUENCE [LARGE SCALE GENOMIC DNA]</scope>
    <source>
        <strain evidence="4">DSM 15952 / CCUG 50447 / LMG 22039 / TP 1.5</strain>
    </source>
</reference>
<dbReference type="GO" id="GO:0016787">
    <property type="term" value="F:hydrolase activity"/>
    <property type="evidence" value="ECO:0007669"/>
    <property type="project" value="UniProtKB-KW"/>
</dbReference>
<accession>E6LF74</accession>
<sequence length="271" mass="30148">MLLFLGKNRYTKRILNLDNRILVKGSFIMEHGIVKSIILSDKSVLAYEIFGTGFPFILLHGNGNDRTYFANQIPFFAKQFKVIVVDSRGHGKSTGELSQLSYRLMANDLYELFQAEHLKQAYILGFSDGANVAMAFSASYPNKVTKLVLNAGNYSVSGVKLGVRILTDMQYALVKFLGLFSSHFKKRKHIVHLMVAPTGLSKEMLKKITANTLVIVGKKDIIKIEHSMAIASTIPKATFVLIPNQGHLLAKKLPNVFNEEVLHFLVGGESS</sequence>
<protein>
    <submittedName>
        <fullName evidence="3">Hydrolase, alpha/beta domain protein</fullName>
    </submittedName>
</protein>
<dbReference type="SUPFAM" id="SSF53474">
    <property type="entry name" value="alpha/beta-Hydrolases"/>
    <property type="match status" value="1"/>
</dbReference>
<evidence type="ECO:0000259" key="2">
    <source>
        <dbReference type="Pfam" id="PF00561"/>
    </source>
</evidence>
<dbReference type="GO" id="GO:0016020">
    <property type="term" value="C:membrane"/>
    <property type="evidence" value="ECO:0007669"/>
    <property type="project" value="TreeGrafter"/>
</dbReference>
<dbReference type="Pfam" id="PF00561">
    <property type="entry name" value="Abhydrolase_1"/>
    <property type="match status" value="1"/>
</dbReference>
<keyword evidence="1 3" id="KW-0378">Hydrolase</keyword>
<dbReference type="InterPro" id="IPR050266">
    <property type="entry name" value="AB_hydrolase_sf"/>
</dbReference>
<evidence type="ECO:0000313" key="3">
    <source>
        <dbReference type="EMBL" id="EFU74101.1"/>
    </source>
</evidence>
<dbReference type="Gene3D" id="3.40.50.1820">
    <property type="entry name" value="alpha/beta hydrolase"/>
    <property type="match status" value="1"/>
</dbReference>
<feature type="domain" description="AB hydrolase-1" evidence="2">
    <location>
        <begin position="55"/>
        <end position="152"/>
    </location>
</feature>
<dbReference type="PANTHER" id="PTHR43798:SF31">
    <property type="entry name" value="AB HYDROLASE SUPERFAMILY PROTEIN YCLE"/>
    <property type="match status" value="1"/>
</dbReference>
<dbReference type="HOGENOM" id="CLU_020336_50_5_9"/>
<evidence type="ECO:0000256" key="1">
    <source>
        <dbReference type="ARBA" id="ARBA00022801"/>
    </source>
</evidence>
<keyword evidence="4" id="KW-1185">Reference proteome</keyword>
<dbReference type="PRINTS" id="PR00111">
    <property type="entry name" value="ABHYDROLASE"/>
</dbReference>
<dbReference type="InterPro" id="IPR000073">
    <property type="entry name" value="AB_hydrolase_1"/>
</dbReference>
<name>E6LF74_ENTI1</name>
<dbReference type="InterPro" id="IPR029058">
    <property type="entry name" value="AB_hydrolase_fold"/>
</dbReference>
<gene>
    <name evidence="3" type="ORF">HMPREF9088_1014</name>
</gene>
<dbReference type="EMBL" id="AEPV01000037">
    <property type="protein sequence ID" value="EFU74101.1"/>
    <property type="molecule type" value="Genomic_DNA"/>
</dbReference>
<proteinExistence type="predicted"/>